<dbReference type="PANTHER" id="PTHR44846">
    <property type="entry name" value="MANNOSYL-D-GLYCERATE TRANSPORT/METABOLISM SYSTEM REPRESSOR MNGR-RELATED"/>
    <property type="match status" value="1"/>
</dbReference>
<dbReference type="PANTHER" id="PTHR44846:SF1">
    <property type="entry name" value="MANNOSYL-D-GLYCERATE TRANSPORT_METABOLISM SYSTEM REPRESSOR MNGR-RELATED"/>
    <property type="match status" value="1"/>
</dbReference>
<gene>
    <name evidence="6" type="ORF">ACFFTU_07070</name>
</gene>
<evidence type="ECO:0000256" key="1">
    <source>
        <dbReference type="ARBA" id="ARBA00023015"/>
    </source>
</evidence>
<evidence type="ECO:0000256" key="4">
    <source>
        <dbReference type="SAM" id="MobiDB-lite"/>
    </source>
</evidence>
<dbReference type="InterPro" id="IPR036388">
    <property type="entry name" value="WH-like_DNA-bd_sf"/>
</dbReference>
<feature type="region of interest" description="Disordered" evidence="4">
    <location>
        <begin position="76"/>
        <end position="100"/>
    </location>
</feature>
<sequence>MSELSSPGSGGRRTYREVADTLRDRIRRGEIKAGEPMPTQAALVKEFCVERGTIRQALRVLHAEGLLTEATRGAPARVAAASPVTAEGDPRGGSPQPTLSALGPRLARAFEAEEVRVDALSLTSESLLLAIADPLKLIHENRLKPSSVTVRILLPARNIELAFPRGVEPDEARLVHHRWLQQRNAQGQVLLHNLRSLRRSHGIDVDVTFRALPFTPPLKLYVLNGAEALFAYYKVIRRQEEIGDTNLEMYDALGAESVLFAFDAETGLRDAAFVEQSAKWFDALWNTVTSDLTLS</sequence>
<dbReference type="CDD" id="cd07377">
    <property type="entry name" value="WHTH_GntR"/>
    <property type="match status" value="1"/>
</dbReference>
<keyword evidence="7" id="KW-1185">Reference proteome</keyword>
<evidence type="ECO:0000313" key="7">
    <source>
        <dbReference type="Proteomes" id="UP001589718"/>
    </source>
</evidence>
<keyword evidence="3" id="KW-0804">Transcription</keyword>
<accession>A0ABV5P933</accession>
<feature type="domain" description="HTH gntR-type" evidence="5">
    <location>
        <begin position="12"/>
        <end position="81"/>
    </location>
</feature>
<dbReference type="SMART" id="SM00345">
    <property type="entry name" value="HTH_GNTR"/>
    <property type="match status" value="1"/>
</dbReference>
<comment type="caution">
    <text evidence="6">The sequence shown here is derived from an EMBL/GenBank/DDBJ whole genome shotgun (WGS) entry which is preliminary data.</text>
</comment>
<dbReference type="PROSITE" id="PS50949">
    <property type="entry name" value="HTH_GNTR"/>
    <property type="match status" value="1"/>
</dbReference>
<dbReference type="InterPro" id="IPR000524">
    <property type="entry name" value="Tscrpt_reg_HTH_GntR"/>
</dbReference>
<feature type="compositionally biased region" description="Low complexity" evidence="4">
    <location>
        <begin position="76"/>
        <end position="86"/>
    </location>
</feature>
<dbReference type="InterPro" id="IPR036390">
    <property type="entry name" value="WH_DNA-bd_sf"/>
</dbReference>
<evidence type="ECO:0000256" key="3">
    <source>
        <dbReference type="ARBA" id="ARBA00023163"/>
    </source>
</evidence>
<proteinExistence type="predicted"/>
<name>A0ABV5P933_STRCM</name>
<evidence type="ECO:0000256" key="2">
    <source>
        <dbReference type="ARBA" id="ARBA00023125"/>
    </source>
</evidence>
<dbReference type="PRINTS" id="PR00035">
    <property type="entry name" value="HTHGNTR"/>
</dbReference>
<evidence type="ECO:0000313" key="6">
    <source>
        <dbReference type="EMBL" id="MFB9519701.1"/>
    </source>
</evidence>
<dbReference type="RefSeq" id="WP_345221367.1">
    <property type="nucleotide sequence ID" value="NZ_BAAAXE010000013.1"/>
</dbReference>
<organism evidence="6 7">
    <name type="scientific">Streptomyces cremeus</name>
    <dbReference type="NCBI Taxonomy" id="66881"/>
    <lineage>
        <taxon>Bacteria</taxon>
        <taxon>Bacillati</taxon>
        <taxon>Actinomycetota</taxon>
        <taxon>Actinomycetes</taxon>
        <taxon>Kitasatosporales</taxon>
        <taxon>Streptomycetaceae</taxon>
        <taxon>Streptomyces</taxon>
    </lineage>
</organism>
<evidence type="ECO:0000259" key="5">
    <source>
        <dbReference type="PROSITE" id="PS50949"/>
    </source>
</evidence>
<dbReference type="Proteomes" id="UP001589718">
    <property type="component" value="Unassembled WGS sequence"/>
</dbReference>
<dbReference type="SUPFAM" id="SSF46785">
    <property type="entry name" value="Winged helix' DNA-binding domain"/>
    <property type="match status" value="1"/>
</dbReference>
<reference evidence="6 7" key="1">
    <citation type="submission" date="2024-09" db="EMBL/GenBank/DDBJ databases">
        <authorList>
            <person name="Sun Q."/>
            <person name="Mori K."/>
        </authorList>
    </citation>
    <scope>NUCLEOTIDE SEQUENCE [LARGE SCALE GENOMIC DNA]</scope>
    <source>
        <strain evidence="6 7">JCM 4362</strain>
    </source>
</reference>
<protein>
    <submittedName>
        <fullName evidence="6">Winged helix-turn-helix domain-containing protein</fullName>
    </submittedName>
</protein>
<keyword evidence="2" id="KW-0238">DNA-binding</keyword>
<dbReference type="EMBL" id="JBHMCR010000004">
    <property type="protein sequence ID" value="MFB9519701.1"/>
    <property type="molecule type" value="Genomic_DNA"/>
</dbReference>
<dbReference type="InterPro" id="IPR050679">
    <property type="entry name" value="Bact_HTH_transcr_reg"/>
</dbReference>
<dbReference type="Gene3D" id="1.10.10.10">
    <property type="entry name" value="Winged helix-like DNA-binding domain superfamily/Winged helix DNA-binding domain"/>
    <property type="match status" value="1"/>
</dbReference>
<keyword evidence="1" id="KW-0805">Transcription regulation</keyword>
<dbReference type="Pfam" id="PF00392">
    <property type="entry name" value="GntR"/>
    <property type="match status" value="1"/>
</dbReference>